<comment type="caution">
    <text evidence="2">The sequence shown here is derived from an EMBL/GenBank/DDBJ whole genome shotgun (WGS) entry which is preliminary data.</text>
</comment>
<evidence type="ECO:0000259" key="1">
    <source>
        <dbReference type="PROSITE" id="PS51385"/>
    </source>
</evidence>
<proteinExistence type="predicted"/>
<dbReference type="AlphaFoldDB" id="R1GNJ9"/>
<keyword evidence="3" id="KW-1185">Reference proteome</keyword>
<name>R1GNJ9_9GAMM</name>
<protein>
    <submittedName>
        <fullName evidence="2">YjeF protein</fullName>
    </submittedName>
</protein>
<gene>
    <name evidence="2" type="ORF">G113_20532</name>
</gene>
<dbReference type="InterPro" id="IPR004443">
    <property type="entry name" value="YjeF_N_dom"/>
</dbReference>
<sequence length="61" mass="7237">MPLYELMERAGAALLDYARQHWPDAHHWWVFTGPGNKWWRWLRVGQVGPGCRFQSQIDSRA</sequence>
<dbReference type="Proteomes" id="UP000013526">
    <property type="component" value="Unassembled WGS sequence"/>
</dbReference>
<feature type="domain" description="YjeF N-terminal" evidence="1">
    <location>
        <begin position="1"/>
        <end position="61"/>
    </location>
</feature>
<dbReference type="EMBL" id="AQGQ01000266">
    <property type="protein sequence ID" value="EOD53280.1"/>
    <property type="molecule type" value="Genomic_DNA"/>
</dbReference>
<organism evidence="2 3">
    <name type="scientific">Aeromonas molluscorum 848</name>
    <dbReference type="NCBI Taxonomy" id="1268236"/>
    <lineage>
        <taxon>Bacteria</taxon>
        <taxon>Pseudomonadati</taxon>
        <taxon>Pseudomonadota</taxon>
        <taxon>Gammaproteobacteria</taxon>
        <taxon>Aeromonadales</taxon>
        <taxon>Aeromonadaceae</taxon>
        <taxon>Aeromonas</taxon>
    </lineage>
</organism>
<dbReference type="SUPFAM" id="SSF64153">
    <property type="entry name" value="YjeF N-terminal domain-like"/>
    <property type="match status" value="1"/>
</dbReference>
<reference evidence="2 3" key="1">
    <citation type="journal article" date="2013" name="Genome Announc.">
        <title>Draft Genome Sequence of Aeromonas molluscorum Strain 848TT, Isolated from Bivalve Molluscs.</title>
        <authorList>
            <person name="Spataro N."/>
            <person name="Farfan M."/>
            <person name="Albarral V."/>
            <person name="Sanglas A."/>
            <person name="Loren J.G."/>
            <person name="Fuste M.C."/>
            <person name="Bosch E."/>
        </authorList>
    </citation>
    <scope>NUCLEOTIDE SEQUENCE [LARGE SCALE GENOMIC DNA]</scope>
    <source>
        <strain evidence="2 3">848</strain>
    </source>
</reference>
<dbReference type="InterPro" id="IPR036652">
    <property type="entry name" value="YjeF_N_dom_sf"/>
</dbReference>
<dbReference type="Gene3D" id="3.40.50.10260">
    <property type="entry name" value="YjeF N-terminal domain"/>
    <property type="match status" value="1"/>
</dbReference>
<evidence type="ECO:0000313" key="3">
    <source>
        <dbReference type="Proteomes" id="UP000013526"/>
    </source>
</evidence>
<evidence type="ECO:0000313" key="2">
    <source>
        <dbReference type="EMBL" id="EOD53280.1"/>
    </source>
</evidence>
<accession>R1GNJ9</accession>
<dbReference type="PROSITE" id="PS51385">
    <property type="entry name" value="YJEF_N"/>
    <property type="match status" value="1"/>
</dbReference>
<feature type="non-terminal residue" evidence="2">
    <location>
        <position position="61"/>
    </location>
</feature>